<sequence>MSADTSINTSGSSNSSTVAAYTPQEIAAELNIGEGFADWLAKQRFTEDDPLLILQFNDDEAFQHRGNVINALLQNGGHASDFLDVVIKFDTYVELYAAKRALKTVVPWAFYMPEGCFNQHGVLRYPQQPRISTSLVGFYSDKSDKLTMNEFQFFEIA</sequence>
<reference evidence="2" key="1">
    <citation type="submission" date="2016-11" db="UniProtKB">
        <authorList>
            <consortium name="WormBaseParasite"/>
        </authorList>
    </citation>
    <scope>IDENTIFICATION</scope>
</reference>
<evidence type="ECO:0000313" key="1">
    <source>
        <dbReference type="Proteomes" id="UP000095281"/>
    </source>
</evidence>
<dbReference type="AlphaFoldDB" id="A0A1I8AZ61"/>
<protein>
    <submittedName>
        <fullName evidence="2">SAM-dependent methyltransferase</fullName>
    </submittedName>
</protein>
<name>A0A1I8AZ61_MELHA</name>
<keyword evidence="1" id="KW-1185">Reference proteome</keyword>
<organism evidence="1 2">
    <name type="scientific">Meloidogyne hapla</name>
    <name type="common">Root-knot nematode worm</name>
    <dbReference type="NCBI Taxonomy" id="6305"/>
    <lineage>
        <taxon>Eukaryota</taxon>
        <taxon>Metazoa</taxon>
        <taxon>Ecdysozoa</taxon>
        <taxon>Nematoda</taxon>
        <taxon>Chromadorea</taxon>
        <taxon>Rhabditida</taxon>
        <taxon>Tylenchina</taxon>
        <taxon>Tylenchomorpha</taxon>
        <taxon>Tylenchoidea</taxon>
        <taxon>Meloidogynidae</taxon>
        <taxon>Meloidogyninae</taxon>
        <taxon>Meloidogyne</taxon>
    </lineage>
</organism>
<accession>A0A1I8AZ61</accession>
<dbReference type="WBParaSite" id="MhA1_Contig1070.frz3.gene13">
    <property type="protein sequence ID" value="MhA1_Contig1070.frz3.gene13"/>
    <property type="gene ID" value="MhA1_Contig1070.frz3.gene13"/>
</dbReference>
<dbReference type="Proteomes" id="UP000095281">
    <property type="component" value="Unplaced"/>
</dbReference>
<evidence type="ECO:0000313" key="2">
    <source>
        <dbReference type="WBParaSite" id="MhA1_Contig1070.frz3.gene13"/>
    </source>
</evidence>
<proteinExistence type="predicted"/>